<feature type="compositionally biased region" description="Acidic residues" evidence="3">
    <location>
        <begin position="96"/>
        <end position="113"/>
    </location>
</feature>
<keyword evidence="1 2" id="KW-0539">Nucleus</keyword>
<accession>A0A165XPS0</accession>
<keyword evidence="1 2" id="KW-0238">DNA-binding</keyword>
<dbReference type="InterPro" id="IPR001356">
    <property type="entry name" value="HD"/>
</dbReference>
<dbReference type="Proteomes" id="UP000076798">
    <property type="component" value="Unassembled WGS sequence"/>
</dbReference>
<proteinExistence type="predicted"/>
<dbReference type="GO" id="GO:0005634">
    <property type="term" value="C:nucleus"/>
    <property type="evidence" value="ECO:0007669"/>
    <property type="project" value="UniProtKB-SubCell"/>
</dbReference>
<evidence type="ECO:0000313" key="5">
    <source>
        <dbReference type="EMBL" id="KZT32417.1"/>
    </source>
</evidence>
<dbReference type="PROSITE" id="PS50071">
    <property type="entry name" value="HOMEOBOX_2"/>
    <property type="match status" value="1"/>
</dbReference>
<dbReference type="AlphaFoldDB" id="A0A165XPS0"/>
<evidence type="ECO:0000256" key="1">
    <source>
        <dbReference type="PROSITE-ProRule" id="PRU00108"/>
    </source>
</evidence>
<dbReference type="SUPFAM" id="SSF46689">
    <property type="entry name" value="Homeodomain-like"/>
    <property type="match status" value="1"/>
</dbReference>
<feature type="DNA-binding region" description="Homeobox" evidence="1">
    <location>
        <begin position="28"/>
        <end position="87"/>
    </location>
</feature>
<name>A0A165XPS0_9AGAM</name>
<evidence type="ECO:0000259" key="4">
    <source>
        <dbReference type="PROSITE" id="PS50071"/>
    </source>
</evidence>
<sequence length="291" mass="32543">MPRIISQSYVGRRVGLSKTLSPYELSRKSAKRYPIACDKIDMLENLFIENPRPSNKEKSIIVEITGLNSGIVDLYYQNRRHSSRRVVERDYFDVFEEEESGTSETESSEEYSEGMETRCASDDEIKVDEEAEPLFLQSSPLFTPLPYFNREPSPMVLDSSPVAGQHCDVFDKGYKQPKSLSGRSPLADITNHLVVYDPHGPSRSPTPSPSPRFHVYCSDQQNVTVNVPYGSNSEFSISVNQQQIGDPQFDDPGRIVSRSSSPCTEDFEAAGILVSLKSGSHQITVNICKTS</sequence>
<feature type="domain" description="Homeobox" evidence="4">
    <location>
        <begin position="26"/>
        <end position="86"/>
    </location>
</feature>
<reference evidence="5 6" key="1">
    <citation type="journal article" date="2016" name="Mol. Biol. Evol.">
        <title>Comparative Genomics of Early-Diverging Mushroom-Forming Fungi Provides Insights into the Origins of Lignocellulose Decay Capabilities.</title>
        <authorList>
            <person name="Nagy L.G."/>
            <person name="Riley R."/>
            <person name="Tritt A."/>
            <person name="Adam C."/>
            <person name="Daum C."/>
            <person name="Floudas D."/>
            <person name="Sun H."/>
            <person name="Yadav J.S."/>
            <person name="Pangilinan J."/>
            <person name="Larsson K.H."/>
            <person name="Matsuura K."/>
            <person name="Barry K."/>
            <person name="Labutti K."/>
            <person name="Kuo R."/>
            <person name="Ohm R.A."/>
            <person name="Bhattacharya S.S."/>
            <person name="Shirouzu T."/>
            <person name="Yoshinaga Y."/>
            <person name="Martin F.M."/>
            <person name="Grigoriev I.V."/>
            <person name="Hibbett D.S."/>
        </authorList>
    </citation>
    <scope>NUCLEOTIDE SEQUENCE [LARGE SCALE GENOMIC DNA]</scope>
    <source>
        <strain evidence="5 6">HHB10207 ss-3</strain>
    </source>
</reference>
<dbReference type="OrthoDB" id="6159439at2759"/>
<feature type="region of interest" description="Disordered" evidence="3">
    <location>
        <begin position="96"/>
        <end position="120"/>
    </location>
</feature>
<comment type="subcellular location">
    <subcellularLocation>
        <location evidence="1 2">Nucleus</location>
    </subcellularLocation>
</comment>
<dbReference type="CDD" id="cd00086">
    <property type="entry name" value="homeodomain"/>
    <property type="match status" value="1"/>
</dbReference>
<keyword evidence="1 2" id="KW-0371">Homeobox</keyword>
<gene>
    <name evidence="5" type="ORF">SISSUDRAFT_1133174</name>
</gene>
<organism evidence="5 6">
    <name type="scientific">Sistotremastrum suecicum HHB10207 ss-3</name>
    <dbReference type="NCBI Taxonomy" id="1314776"/>
    <lineage>
        <taxon>Eukaryota</taxon>
        <taxon>Fungi</taxon>
        <taxon>Dikarya</taxon>
        <taxon>Basidiomycota</taxon>
        <taxon>Agaricomycotina</taxon>
        <taxon>Agaricomycetes</taxon>
        <taxon>Sistotremastrales</taxon>
        <taxon>Sistotremastraceae</taxon>
        <taxon>Sistotremastrum</taxon>
    </lineage>
</organism>
<dbReference type="Pfam" id="PF00046">
    <property type="entry name" value="Homeodomain"/>
    <property type="match status" value="1"/>
</dbReference>
<evidence type="ECO:0000256" key="2">
    <source>
        <dbReference type="RuleBase" id="RU000682"/>
    </source>
</evidence>
<evidence type="ECO:0000256" key="3">
    <source>
        <dbReference type="SAM" id="MobiDB-lite"/>
    </source>
</evidence>
<dbReference type="EMBL" id="KV428337">
    <property type="protein sequence ID" value="KZT32417.1"/>
    <property type="molecule type" value="Genomic_DNA"/>
</dbReference>
<dbReference type="SMART" id="SM00389">
    <property type="entry name" value="HOX"/>
    <property type="match status" value="1"/>
</dbReference>
<evidence type="ECO:0000313" key="6">
    <source>
        <dbReference type="Proteomes" id="UP000076798"/>
    </source>
</evidence>
<keyword evidence="6" id="KW-1185">Reference proteome</keyword>
<dbReference type="Gene3D" id="1.10.10.60">
    <property type="entry name" value="Homeodomain-like"/>
    <property type="match status" value="1"/>
</dbReference>
<protein>
    <recommendedName>
        <fullName evidence="4">Homeobox domain-containing protein</fullName>
    </recommendedName>
</protein>
<dbReference type="GO" id="GO:0003677">
    <property type="term" value="F:DNA binding"/>
    <property type="evidence" value="ECO:0007669"/>
    <property type="project" value="UniProtKB-UniRule"/>
</dbReference>
<dbReference type="InterPro" id="IPR009057">
    <property type="entry name" value="Homeodomain-like_sf"/>
</dbReference>